<dbReference type="InterPro" id="IPR017972">
    <property type="entry name" value="Cyt_P450_CS"/>
</dbReference>
<dbReference type="CDD" id="cd11065">
    <property type="entry name" value="CYP64-like"/>
    <property type="match status" value="1"/>
</dbReference>
<dbReference type="Proteomes" id="UP000814176">
    <property type="component" value="Unassembled WGS sequence"/>
</dbReference>
<comment type="cofactor">
    <cofactor evidence="1">
        <name>heme</name>
        <dbReference type="ChEBI" id="CHEBI:30413"/>
    </cofactor>
</comment>
<keyword evidence="12" id="KW-0472">Membrane</keyword>
<dbReference type="PROSITE" id="PS00086">
    <property type="entry name" value="CYTOCHROME_P450"/>
    <property type="match status" value="1"/>
</dbReference>
<keyword evidence="10 13" id="KW-0408">Iron</keyword>
<dbReference type="PRINTS" id="PR00385">
    <property type="entry name" value="P450"/>
</dbReference>
<evidence type="ECO:0000256" key="5">
    <source>
        <dbReference type="ARBA" id="ARBA00022617"/>
    </source>
</evidence>
<evidence type="ECO:0000256" key="4">
    <source>
        <dbReference type="ARBA" id="ARBA00010617"/>
    </source>
</evidence>
<gene>
    <name evidence="14" type="ORF">C8Q71DRAFT_711270</name>
</gene>
<organism evidence="14 15">
    <name type="scientific">Rhodofomes roseus</name>
    <dbReference type="NCBI Taxonomy" id="34475"/>
    <lineage>
        <taxon>Eukaryota</taxon>
        <taxon>Fungi</taxon>
        <taxon>Dikarya</taxon>
        <taxon>Basidiomycota</taxon>
        <taxon>Agaricomycotina</taxon>
        <taxon>Agaricomycetes</taxon>
        <taxon>Polyporales</taxon>
        <taxon>Rhodofomes</taxon>
    </lineage>
</organism>
<proteinExistence type="inferred from homology"/>
<comment type="caution">
    <text evidence="14">The sequence shown here is derived from an EMBL/GenBank/DDBJ whole genome shotgun (WGS) entry which is preliminary data.</text>
</comment>
<protein>
    <submittedName>
        <fullName evidence="14">Cytochrome P450</fullName>
    </submittedName>
</protein>
<evidence type="ECO:0000313" key="15">
    <source>
        <dbReference type="Proteomes" id="UP000814176"/>
    </source>
</evidence>
<keyword evidence="15" id="KW-1185">Reference proteome</keyword>
<dbReference type="InterPro" id="IPR001128">
    <property type="entry name" value="Cyt_P450"/>
</dbReference>
<dbReference type="RefSeq" id="XP_047777181.1">
    <property type="nucleotide sequence ID" value="XM_047920800.1"/>
</dbReference>
<name>A0ABQ8KB02_9APHY</name>
<evidence type="ECO:0000256" key="7">
    <source>
        <dbReference type="ARBA" id="ARBA00022723"/>
    </source>
</evidence>
<evidence type="ECO:0000313" key="14">
    <source>
        <dbReference type="EMBL" id="KAH9834650.1"/>
    </source>
</evidence>
<keyword evidence="5 13" id="KW-0349">Heme</keyword>
<evidence type="ECO:0000256" key="12">
    <source>
        <dbReference type="ARBA" id="ARBA00023136"/>
    </source>
</evidence>
<dbReference type="PANTHER" id="PTHR46300">
    <property type="entry name" value="P450, PUTATIVE (EUROFUNG)-RELATED-RELATED"/>
    <property type="match status" value="1"/>
</dbReference>
<evidence type="ECO:0000256" key="6">
    <source>
        <dbReference type="ARBA" id="ARBA00022692"/>
    </source>
</evidence>
<dbReference type="GeneID" id="72001532"/>
<reference evidence="14 15" key="1">
    <citation type="journal article" date="2021" name="Environ. Microbiol.">
        <title>Gene family expansions and transcriptome signatures uncover fungal adaptations to wood decay.</title>
        <authorList>
            <person name="Hage H."/>
            <person name="Miyauchi S."/>
            <person name="Viragh M."/>
            <person name="Drula E."/>
            <person name="Min B."/>
            <person name="Chaduli D."/>
            <person name="Navarro D."/>
            <person name="Favel A."/>
            <person name="Norest M."/>
            <person name="Lesage-Meessen L."/>
            <person name="Balint B."/>
            <person name="Merenyi Z."/>
            <person name="de Eugenio L."/>
            <person name="Morin E."/>
            <person name="Martinez A.T."/>
            <person name="Baldrian P."/>
            <person name="Stursova M."/>
            <person name="Martinez M.J."/>
            <person name="Novotny C."/>
            <person name="Magnuson J.K."/>
            <person name="Spatafora J.W."/>
            <person name="Maurice S."/>
            <person name="Pangilinan J."/>
            <person name="Andreopoulos W."/>
            <person name="LaButti K."/>
            <person name="Hundley H."/>
            <person name="Na H."/>
            <person name="Kuo A."/>
            <person name="Barry K."/>
            <person name="Lipzen A."/>
            <person name="Henrissat B."/>
            <person name="Riley R."/>
            <person name="Ahrendt S."/>
            <person name="Nagy L.G."/>
            <person name="Grigoriev I.V."/>
            <person name="Martin F."/>
            <person name="Rosso M.N."/>
        </authorList>
    </citation>
    <scope>NUCLEOTIDE SEQUENCE [LARGE SCALE GENOMIC DNA]</scope>
    <source>
        <strain evidence="14 15">CIRM-BRFM 1785</strain>
    </source>
</reference>
<comment type="similarity">
    <text evidence="4 13">Belongs to the cytochrome P450 family.</text>
</comment>
<dbReference type="PRINTS" id="PR00463">
    <property type="entry name" value="EP450I"/>
</dbReference>
<dbReference type="InterPro" id="IPR002401">
    <property type="entry name" value="Cyt_P450_E_grp-I"/>
</dbReference>
<keyword evidence="7 13" id="KW-0479">Metal-binding</keyword>
<keyword evidence="6" id="KW-0812">Transmembrane</keyword>
<comment type="pathway">
    <text evidence="3">Secondary metabolite biosynthesis.</text>
</comment>
<evidence type="ECO:0000256" key="1">
    <source>
        <dbReference type="ARBA" id="ARBA00001971"/>
    </source>
</evidence>
<dbReference type="PANTHER" id="PTHR46300:SF5">
    <property type="entry name" value="CYTOCHROME P450"/>
    <property type="match status" value="1"/>
</dbReference>
<sequence length="516" mass="57970">MTTAFNSAALALASAALYILYALFIGRSKRPDLPPGPPHIPILGNAHQLPQLDQHKTFMEWAVRYGNIVYAEFFTQPAIIISSTKVAYDLMEKRGARYSNRPRFVRINEMIGWTGNMGFRQYGDEWKRHRKWYQRGIIARSAVNSYQPIALRQVRHLLHDLLRTPNDFKSHLKRFSASLIFEMGYGHTIQSLDGDEFMKSVQGGIREALSGSGSGSAMVDVFPILKFVPAWMPGAGLKRATLTARDAITAMEDIPHNAVKADMAAGVAKPSLTTFMIQDCMNRGPLTKEDESDIKGVSGTFGNFSLTSMIVFVLVMTQYPEIFEKAQQELISVVGENRLPDLGDRASLPYLECVIREVYRWCPALPTALPHQSADDDIYNGYYIPKGAMIVPNIWAMFRDPEVYPEPDIFRPERFLGLRLDGESDLRDPKKVVFGFGRRICPGRYFADNNVWLAAANITATMNICKALNSRGEEITPTPEFLSGIVIHPEPFVCNIHPRSEEIRQLIIDSLNDTGC</sequence>
<accession>A0ABQ8KB02</accession>
<keyword evidence="11 13" id="KW-0503">Monooxygenase</keyword>
<dbReference type="Gene3D" id="1.10.630.10">
    <property type="entry name" value="Cytochrome P450"/>
    <property type="match status" value="1"/>
</dbReference>
<evidence type="ECO:0000256" key="2">
    <source>
        <dbReference type="ARBA" id="ARBA00004370"/>
    </source>
</evidence>
<dbReference type="EMBL" id="JADCUA010000015">
    <property type="protein sequence ID" value="KAH9834650.1"/>
    <property type="molecule type" value="Genomic_DNA"/>
</dbReference>
<dbReference type="InterPro" id="IPR036396">
    <property type="entry name" value="Cyt_P450_sf"/>
</dbReference>
<dbReference type="SUPFAM" id="SSF48264">
    <property type="entry name" value="Cytochrome P450"/>
    <property type="match status" value="1"/>
</dbReference>
<dbReference type="Pfam" id="PF00067">
    <property type="entry name" value="p450"/>
    <property type="match status" value="1"/>
</dbReference>
<evidence type="ECO:0000256" key="10">
    <source>
        <dbReference type="ARBA" id="ARBA00023004"/>
    </source>
</evidence>
<keyword evidence="8" id="KW-1133">Transmembrane helix</keyword>
<evidence type="ECO:0000256" key="13">
    <source>
        <dbReference type="RuleBase" id="RU000461"/>
    </source>
</evidence>
<evidence type="ECO:0000256" key="8">
    <source>
        <dbReference type="ARBA" id="ARBA00022989"/>
    </source>
</evidence>
<comment type="subcellular location">
    <subcellularLocation>
        <location evidence="2">Membrane</location>
    </subcellularLocation>
</comment>
<evidence type="ECO:0000256" key="3">
    <source>
        <dbReference type="ARBA" id="ARBA00005179"/>
    </source>
</evidence>
<keyword evidence="9 13" id="KW-0560">Oxidoreductase</keyword>
<evidence type="ECO:0000256" key="9">
    <source>
        <dbReference type="ARBA" id="ARBA00023002"/>
    </source>
</evidence>
<evidence type="ECO:0000256" key="11">
    <source>
        <dbReference type="ARBA" id="ARBA00023033"/>
    </source>
</evidence>
<dbReference type="InterPro" id="IPR050364">
    <property type="entry name" value="Cytochrome_P450_fung"/>
</dbReference>